<accession>A0A8H5F437</accession>
<keyword evidence="1" id="KW-0496">Mitochondrion</keyword>
<dbReference type="Pfam" id="PF09424">
    <property type="entry name" value="YqeY"/>
    <property type="match status" value="1"/>
</dbReference>
<dbReference type="GO" id="GO:0016884">
    <property type="term" value="F:carbon-nitrogen ligase activity, with glutamine as amido-N-donor"/>
    <property type="evidence" value="ECO:0007669"/>
    <property type="project" value="UniProtKB-UniRule"/>
</dbReference>
<dbReference type="PANTHER" id="PTHR28055">
    <property type="entry name" value="ALTERED INHERITANCE OF MITOCHONDRIA PROTEIN 41, MITOCHONDRIAL"/>
    <property type="match status" value="1"/>
</dbReference>
<evidence type="ECO:0000313" key="3">
    <source>
        <dbReference type="Proteomes" id="UP000567179"/>
    </source>
</evidence>
<dbReference type="InterPro" id="IPR019004">
    <property type="entry name" value="YqeY/Aim41"/>
</dbReference>
<dbReference type="PANTHER" id="PTHR28055:SF1">
    <property type="entry name" value="ALTERED INHERITANCE OF MITOCHONDRIA PROTEIN 41, MITOCHONDRIAL"/>
    <property type="match status" value="1"/>
</dbReference>
<dbReference type="Proteomes" id="UP000567179">
    <property type="component" value="Unassembled WGS sequence"/>
</dbReference>
<gene>
    <name evidence="1" type="primary">AIM41</name>
    <name evidence="2" type="ORF">D9619_001387</name>
</gene>
<proteinExistence type="inferred from homology"/>
<dbReference type="AlphaFoldDB" id="A0A8H5F437"/>
<evidence type="ECO:0000313" key="2">
    <source>
        <dbReference type="EMBL" id="KAF5322857.1"/>
    </source>
</evidence>
<dbReference type="EMBL" id="JAACJJ010000028">
    <property type="protein sequence ID" value="KAF5322857.1"/>
    <property type="molecule type" value="Genomic_DNA"/>
</dbReference>
<comment type="caution">
    <text evidence="2">The sequence shown here is derived from an EMBL/GenBank/DDBJ whole genome shotgun (WGS) entry which is preliminary data.</text>
</comment>
<dbReference type="Gene3D" id="1.10.1510.10">
    <property type="entry name" value="Uncharacterised protein YqeY/AIM41 PF09424, N-terminal domain"/>
    <property type="match status" value="1"/>
</dbReference>
<dbReference type="InterPro" id="IPR042184">
    <property type="entry name" value="YqeY/Aim41_N"/>
</dbReference>
<dbReference type="InterPro" id="IPR003789">
    <property type="entry name" value="Asn/Gln_tRNA_amidoTrase-B-like"/>
</dbReference>
<organism evidence="2 3">
    <name type="scientific">Psilocybe cf. subviscida</name>
    <dbReference type="NCBI Taxonomy" id="2480587"/>
    <lineage>
        <taxon>Eukaryota</taxon>
        <taxon>Fungi</taxon>
        <taxon>Dikarya</taxon>
        <taxon>Basidiomycota</taxon>
        <taxon>Agaricomycotina</taxon>
        <taxon>Agaricomycetes</taxon>
        <taxon>Agaricomycetidae</taxon>
        <taxon>Agaricales</taxon>
        <taxon>Agaricineae</taxon>
        <taxon>Strophariaceae</taxon>
        <taxon>Psilocybe</taxon>
    </lineage>
</organism>
<reference evidence="2 3" key="1">
    <citation type="journal article" date="2020" name="ISME J.">
        <title>Uncovering the hidden diversity of litter-decomposition mechanisms in mushroom-forming fungi.</title>
        <authorList>
            <person name="Floudas D."/>
            <person name="Bentzer J."/>
            <person name="Ahren D."/>
            <person name="Johansson T."/>
            <person name="Persson P."/>
            <person name="Tunlid A."/>
        </authorList>
    </citation>
    <scope>NUCLEOTIDE SEQUENCE [LARGE SCALE GENOMIC DNA]</scope>
    <source>
        <strain evidence="2 3">CBS 101986</strain>
    </source>
</reference>
<comment type="similarity">
    <text evidence="1">Belongs to the AIM41 family.</text>
</comment>
<dbReference type="SUPFAM" id="SSF89095">
    <property type="entry name" value="GatB/YqeY motif"/>
    <property type="match status" value="1"/>
</dbReference>
<dbReference type="GO" id="GO:0005739">
    <property type="term" value="C:mitochondrion"/>
    <property type="evidence" value="ECO:0007669"/>
    <property type="project" value="UniProtKB-SubCell"/>
</dbReference>
<comment type="subcellular location">
    <subcellularLocation>
        <location evidence="1">Mitochondrion</location>
    </subcellularLocation>
</comment>
<dbReference type="OrthoDB" id="538640at2759"/>
<sequence length="179" mass="19732">MFSLLRSSLRTSTRPCRTYTTAAVEPIRPRLMAEIKTAMKARDTKTSTTLRSVLSEINTLEKTNPSLSESDMVGVARKAVQRRLEAVAKFNEANRSDLAENEQQEVDLLQRFLPALLSTADIDTHLKAALAALPAGSDPRKALGLVFKEFYAKVDKNQVDANVVKERAQELIKAASNSA</sequence>
<keyword evidence="3" id="KW-1185">Reference proteome</keyword>
<name>A0A8H5F437_9AGAR</name>
<protein>
    <recommendedName>
        <fullName evidence="1">Altered inheritance of mitochondria protein 41</fullName>
    </recommendedName>
</protein>
<evidence type="ECO:0000256" key="1">
    <source>
        <dbReference type="RuleBase" id="RU365099"/>
    </source>
</evidence>